<sequence length="250" mass="29198">MRSTQSDYLTRIIERVQMGMALTPAEKLQALSTPWAKFVTSLLQRYIYPQEDGLWKYLQDWDRSRGRDFQNLATIVYMIEAYPERRSNIGAAKLHTWLLRADPIEDHLKKKVYAVMASMLEIARDEKNKEAAFQTVRNRISPLGKYFNAFYMFKFIADYHMYLATSVEFCFLGVTIYALKEHYPVGKIADLFGSYRLQIRSSNDAVLRANPSTILNSYKWLERVPKKKRTNTSIEADEDGHSPQKSEYSF</sequence>
<name>A0ACC2WH92_9TREE</name>
<gene>
    <name evidence="1" type="ORF">QFC19_001534</name>
</gene>
<keyword evidence="2" id="KW-1185">Reference proteome</keyword>
<organism evidence="1 2">
    <name type="scientific">Naganishia cerealis</name>
    <dbReference type="NCBI Taxonomy" id="610337"/>
    <lineage>
        <taxon>Eukaryota</taxon>
        <taxon>Fungi</taxon>
        <taxon>Dikarya</taxon>
        <taxon>Basidiomycota</taxon>
        <taxon>Agaricomycotina</taxon>
        <taxon>Tremellomycetes</taxon>
        <taxon>Filobasidiales</taxon>
        <taxon>Filobasidiaceae</taxon>
        <taxon>Naganishia</taxon>
    </lineage>
</organism>
<accession>A0ACC2WH92</accession>
<proteinExistence type="predicted"/>
<evidence type="ECO:0000313" key="1">
    <source>
        <dbReference type="EMBL" id="KAJ9110705.1"/>
    </source>
</evidence>
<comment type="caution">
    <text evidence="1">The sequence shown here is derived from an EMBL/GenBank/DDBJ whole genome shotgun (WGS) entry which is preliminary data.</text>
</comment>
<reference evidence="1" key="1">
    <citation type="submission" date="2023-04" db="EMBL/GenBank/DDBJ databases">
        <title>Draft Genome sequencing of Naganishia species isolated from polar environments using Oxford Nanopore Technology.</title>
        <authorList>
            <person name="Leo P."/>
            <person name="Venkateswaran K."/>
        </authorList>
    </citation>
    <scope>NUCLEOTIDE SEQUENCE</scope>
    <source>
        <strain evidence="1">MNA-CCFEE 5261</strain>
    </source>
</reference>
<protein>
    <submittedName>
        <fullName evidence="1">Uncharacterized protein</fullName>
    </submittedName>
</protein>
<evidence type="ECO:0000313" key="2">
    <source>
        <dbReference type="Proteomes" id="UP001241377"/>
    </source>
</evidence>
<dbReference type="Proteomes" id="UP001241377">
    <property type="component" value="Unassembled WGS sequence"/>
</dbReference>
<dbReference type="EMBL" id="JASBWR010000011">
    <property type="protein sequence ID" value="KAJ9110705.1"/>
    <property type="molecule type" value="Genomic_DNA"/>
</dbReference>